<reference evidence="2 3" key="1">
    <citation type="submission" date="2018-11" db="EMBL/GenBank/DDBJ databases">
        <title>Novel bacteria species description.</title>
        <authorList>
            <person name="Han J.-H."/>
        </authorList>
    </citation>
    <scope>NUCLEOTIDE SEQUENCE [LARGE SCALE GENOMIC DNA]</scope>
    <source>
        <strain evidence="2 3">KCTC23259</strain>
    </source>
</reference>
<dbReference type="RefSeq" id="WP_255037375.1">
    <property type="nucleotide sequence ID" value="NZ_RJUF01000032.1"/>
</dbReference>
<comment type="caution">
    <text evidence="2">The sequence shown here is derived from an EMBL/GenBank/DDBJ whole genome shotgun (WGS) entry which is preliminary data.</text>
</comment>
<keyword evidence="3" id="KW-1185">Reference proteome</keyword>
<dbReference type="AlphaFoldDB" id="A0AAE3KSQ2"/>
<sequence>MKGILLILILTTNCTFAQSAKIDSLVSIIVNANVVSGYNKGINGIISPEYQAYQGLIRTCKSEDLIALCKHQNPCVRCYAFLALIHTNKNRAEEIFSNAEIDHEEVTLISGCFGQRITVSDFMKSRGREIENPLIFRF</sequence>
<evidence type="ECO:0000256" key="1">
    <source>
        <dbReference type="SAM" id="SignalP"/>
    </source>
</evidence>
<protein>
    <submittedName>
        <fullName evidence="2">Uncharacterized protein</fullName>
    </submittedName>
</protein>
<organism evidence="2 3">
    <name type="scientific">Lacihabitans soyangensis</name>
    <dbReference type="NCBI Taxonomy" id="869394"/>
    <lineage>
        <taxon>Bacteria</taxon>
        <taxon>Pseudomonadati</taxon>
        <taxon>Bacteroidota</taxon>
        <taxon>Cytophagia</taxon>
        <taxon>Cytophagales</taxon>
        <taxon>Leadbetterellaceae</taxon>
        <taxon>Lacihabitans</taxon>
    </lineage>
</organism>
<dbReference type="EMBL" id="RJUF01000032">
    <property type="protein sequence ID" value="MCP9763597.1"/>
    <property type="molecule type" value="Genomic_DNA"/>
</dbReference>
<dbReference type="Proteomes" id="UP001204144">
    <property type="component" value="Unassembled WGS sequence"/>
</dbReference>
<evidence type="ECO:0000313" key="3">
    <source>
        <dbReference type="Proteomes" id="UP001204144"/>
    </source>
</evidence>
<evidence type="ECO:0000313" key="2">
    <source>
        <dbReference type="EMBL" id="MCP9763597.1"/>
    </source>
</evidence>
<accession>A0AAE3KSQ2</accession>
<keyword evidence="1" id="KW-0732">Signal</keyword>
<feature type="chain" id="PRO_5042220840" evidence="1">
    <location>
        <begin position="18"/>
        <end position="138"/>
    </location>
</feature>
<name>A0AAE3KSQ2_9BACT</name>
<proteinExistence type="predicted"/>
<feature type="signal peptide" evidence="1">
    <location>
        <begin position="1"/>
        <end position="17"/>
    </location>
</feature>
<gene>
    <name evidence="2" type="ORF">EGI31_11575</name>
</gene>